<evidence type="ECO:0000256" key="7">
    <source>
        <dbReference type="ARBA" id="ARBA00022729"/>
    </source>
</evidence>
<dbReference type="GO" id="GO:0015891">
    <property type="term" value="P:siderophore transport"/>
    <property type="evidence" value="ECO:0007669"/>
    <property type="project" value="InterPro"/>
</dbReference>
<evidence type="ECO:0000256" key="17">
    <source>
        <dbReference type="SAM" id="MobiDB-lite"/>
    </source>
</evidence>
<organism evidence="21 22">
    <name type="scientific">Intestinirhabdus alba</name>
    <dbReference type="NCBI Taxonomy" id="2899544"/>
    <lineage>
        <taxon>Bacteria</taxon>
        <taxon>Pseudomonadati</taxon>
        <taxon>Pseudomonadota</taxon>
        <taxon>Gammaproteobacteria</taxon>
        <taxon>Enterobacterales</taxon>
        <taxon>Enterobacteriaceae</taxon>
        <taxon>Intestinirhabdus</taxon>
    </lineage>
</organism>
<reference evidence="21 22" key="1">
    <citation type="submission" date="2019-11" db="EMBL/GenBank/DDBJ databases">
        <title>Escherichia alba sp. nov. isolated from the gut of plastic-eating superworms Zophobas atratus.</title>
        <authorList>
            <person name="Yang Y."/>
        </authorList>
    </citation>
    <scope>NUCLEOTIDE SEQUENCE [LARGE SCALE GENOMIC DNA]</scope>
    <source>
        <strain evidence="22">BIT-B35</strain>
    </source>
</reference>
<evidence type="ECO:0000256" key="18">
    <source>
        <dbReference type="SAM" id="SignalP"/>
    </source>
</evidence>
<dbReference type="PANTHER" id="PTHR32552:SF82">
    <property type="entry name" value="FCUA PROTEIN"/>
    <property type="match status" value="1"/>
</dbReference>
<dbReference type="EMBL" id="WMJZ01000034">
    <property type="protein sequence ID" value="MTH48323.1"/>
    <property type="molecule type" value="Genomic_DNA"/>
</dbReference>
<dbReference type="RefSeq" id="WP_155109803.1">
    <property type="nucleotide sequence ID" value="NZ_WMJZ01000034.1"/>
</dbReference>
<dbReference type="InterPro" id="IPR000531">
    <property type="entry name" value="Beta-barrel_TonB"/>
</dbReference>
<dbReference type="InterPro" id="IPR010105">
    <property type="entry name" value="TonB_sidphr_rcpt"/>
</dbReference>
<dbReference type="InterPro" id="IPR010917">
    <property type="entry name" value="TonB_rcpt_CS"/>
</dbReference>
<evidence type="ECO:0000313" key="21">
    <source>
        <dbReference type="EMBL" id="MTH48323.1"/>
    </source>
</evidence>
<keyword evidence="11 14" id="KW-0472">Membrane</keyword>
<dbReference type="Gene3D" id="2.170.130.10">
    <property type="entry name" value="TonB-dependent receptor, plug domain"/>
    <property type="match status" value="1"/>
</dbReference>
<evidence type="ECO:0000256" key="13">
    <source>
        <dbReference type="ARBA" id="ARBA00023237"/>
    </source>
</evidence>
<dbReference type="PANTHER" id="PTHR32552">
    <property type="entry name" value="FERRICHROME IRON RECEPTOR-RELATED"/>
    <property type="match status" value="1"/>
</dbReference>
<dbReference type="NCBIfam" id="TIGR01783">
    <property type="entry name" value="TonB-siderophor"/>
    <property type="match status" value="1"/>
</dbReference>
<dbReference type="Proteomes" id="UP000477739">
    <property type="component" value="Unassembled WGS sequence"/>
</dbReference>
<dbReference type="InterPro" id="IPR039426">
    <property type="entry name" value="TonB-dep_rcpt-like"/>
</dbReference>
<keyword evidence="7 18" id="KW-0732">Signal</keyword>
<feature type="chain" id="PRO_5026863902" evidence="18">
    <location>
        <begin position="25"/>
        <end position="721"/>
    </location>
</feature>
<keyword evidence="3 14" id="KW-0813">Transport</keyword>
<keyword evidence="10 16" id="KW-0798">TonB box</keyword>
<feature type="compositionally biased region" description="Polar residues" evidence="17">
    <location>
        <begin position="35"/>
        <end position="44"/>
    </location>
</feature>
<dbReference type="InterPro" id="IPR036942">
    <property type="entry name" value="Beta-barrel_TonB_sf"/>
</dbReference>
<comment type="subcellular location">
    <subcellularLocation>
        <location evidence="1 14">Cell outer membrane</location>
        <topology evidence="1 14">Multi-pass membrane protein</topology>
    </subcellularLocation>
</comment>
<evidence type="ECO:0000256" key="4">
    <source>
        <dbReference type="ARBA" id="ARBA00022452"/>
    </source>
</evidence>
<evidence type="ECO:0000256" key="15">
    <source>
        <dbReference type="PROSITE-ProRule" id="PRU10144"/>
    </source>
</evidence>
<proteinExistence type="inferred from homology"/>
<evidence type="ECO:0000256" key="12">
    <source>
        <dbReference type="ARBA" id="ARBA00023170"/>
    </source>
</evidence>
<dbReference type="AlphaFoldDB" id="A0A6L6IUB0"/>
<dbReference type="OrthoDB" id="8732650at2"/>
<dbReference type="InterPro" id="IPR012910">
    <property type="entry name" value="Plug_dom"/>
</dbReference>
<evidence type="ECO:0000256" key="1">
    <source>
        <dbReference type="ARBA" id="ARBA00004571"/>
    </source>
</evidence>
<keyword evidence="12 21" id="KW-0675">Receptor</keyword>
<evidence type="ECO:0000256" key="16">
    <source>
        <dbReference type="RuleBase" id="RU003357"/>
    </source>
</evidence>
<sequence length="721" mass="78093">MEKHSQLVPLLPLVIALTASGAQAAGTEEEIIVTGQPSGDTTHAASGAGFKTNDIDPGPLGNRAWVDTPYSTTTVQKEVVENQQAQSVSDLLKYSPSTQMQARGGMDVGRPQSRGMQGSVVANSRLDGLNIVATTAFPVEMLERMDVLNSLTGALYGPASPAGQFNFVAKRPTEETLNKVTFGYQSRSAFTGQLDLGGHIDDGKRFGYRINVLNQDGEGSLDDSTRRRRLLAVALDWNIQPGTQLQLDASHYEFIQKGYPGSFSYGPGVKLPSAPDPQNKNLALSTAGNELTTDTVSTRLIHYLNDDWSLTTGVGWQQADRAMRSVSSKIINNQGDINRSMKDSTAAGRFRVLSNTTTLNGHVLTGSVGHDLALSTTGYVWSRYSATTNGPSYSWESTNMYHPAGINEQGDGKIRTGGHRYKSGVDSQQSITLGDILTFTPKWSAMLYLSQSWLQSQSYGKNGHKTKQTDKNGLSPTAALMYKITPSVMSYISYAESLEQGGTAPTDSDVKNAGQTLDPYRSKQYEIGLKADVSGMNLGAALFRLERPFAWVDSADNVYKEQGEQVNKGLELTASGNVWQGLNIYSGVTFLNPKLKDTVNASTSNKQVVGVPKVQANLLAEYSLPSMPQWVYSANVHYTGRRAANDTNTAWAGSYTTWDLGTRYTTNVGKVPTTFRVVVNNVFDKHYWASIFPSGTDGNNGSPSAFIGSGREVRASVTLDF</sequence>
<dbReference type="CDD" id="cd01347">
    <property type="entry name" value="ligand_gated_channel"/>
    <property type="match status" value="1"/>
</dbReference>
<keyword evidence="4 14" id="KW-1134">Transmembrane beta strand</keyword>
<dbReference type="InterPro" id="IPR037066">
    <property type="entry name" value="Plug_dom_sf"/>
</dbReference>
<feature type="domain" description="TonB-dependent receptor-like beta-barrel" evidence="19">
    <location>
        <begin position="252"/>
        <end position="682"/>
    </location>
</feature>
<keyword evidence="8" id="KW-0408">Iron</keyword>
<evidence type="ECO:0000256" key="5">
    <source>
        <dbReference type="ARBA" id="ARBA00022496"/>
    </source>
</evidence>
<keyword evidence="6 14" id="KW-0812">Transmembrane</keyword>
<dbReference type="SUPFAM" id="SSF56935">
    <property type="entry name" value="Porins"/>
    <property type="match status" value="1"/>
</dbReference>
<comment type="similarity">
    <text evidence="2 14 16">Belongs to the TonB-dependent receptor family.</text>
</comment>
<evidence type="ECO:0000259" key="20">
    <source>
        <dbReference type="Pfam" id="PF07715"/>
    </source>
</evidence>
<evidence type="ECO:0000256" key="2">
    <source>
        <dbReference type="ARBA" id="ARBA00009810"/>
    </source>
</evidence>
<gene>
    <name evidence="21" type="ORF">GJV78_19125</name>
</gene>
<evidence type="ECO:0000256" key="11">
    <source>
        <dbReference type="ARBA" id="ARBA00023136"/>
    </source>
</evidence>
<evidence type="ECO:0000256" key="9">
    <source>
        <dbReference type="ARBA" id="ARBA00023065"/>
    </source>
</evidence>
<dbReference type="GO" id="GO:0009279">
    <property type="term" value="C:cell outer membrane"/>
    <property type="evidence" value="ECO:0007669"/>
    <property type="project" value="UniProtKB-SubCell"/>
</dbReference>
<keyword evidence="9" id="KW-0406">Ion transport</keyword>
<evidence type="ECO:0000256" key="14">
    <source>
        <dbReference type="PROSITE-ProRule" id="PRU01360"/>
    </source>
</evidence>
<dbReference type="GO" id="GO:0015344">
    <property type="term" value="F:siderophore uptake transmembrane transporter activity"/>
    <property type="evidence" value="ECO:0007669"/>
    <property type="project" value="TreeGrafter"/>
</dbReference>
<name>A0A6L6IUB0_9ENTR</name>
<accession>A0A6L6IUB0</accession>
<dbReference type="Pfam" id="PF07715">
    <property type="entry name" value="Plug"/>
    <property type="match status" value="1"/>
</dbReference>
<protein>
    <submittedName>
        <fullName evidence="21">TonB-dependent siderophore receptor</fullName>
    </submittedName>
</protein>
<evidence type="ECO:0000259" key="19">
    <source>
        <dbReference type="Pfam" id="PF00593"/>
    </source>
</evidence>
<keyword evidence="13 14" id="KW-0998">Cell outer membrane</keyword>
<evidence type="ECO:0000256" key="10">
    <source>
        <dbReference type="ARBA" id="ARBA00023077"/>
    </source>
</evidence>
<feature type="short sequence motif" description="TonB C-terminal box" evidence="15">
    <location>
        <begin position="704"/>
        <end position="721"/>
    </location>
</feature>
<dbReference type="PROSITE" id="PS01156">
    <property type="entry name" value="TONB_DEPENDENT_REC_2"/>
    <property type="match status" value="1"/>
</dbReference>
<evidence type="ECO:0000256" key="8">
    <source>
        <dbReference type="ARBA" id="ARBA00023004"/>
    </source>
</evidence>
<keyword evidence="5" id="KW-0410">Iron transport</keyword>
<dbReference type="Gene3D" id="2.40.170.20">
    <property type="entry name" value="TonB-dependent receptor, beta-barrel domain"/>
    <property type="match status" value="1"/>
</dbReference>
<dbReference type="PROSITE" id="PS52016">
    <property type="entry name" value="TONB_DEPENDENT_REC_3"/>
    <property type="match status" value="1"/>
</dbReference>
<feature type="signal peptide" evidence="18">
    <location>
        <begin position="1"/>
        <end position="24"/>
    </location>
</feature>
<evidence type="ECO:0000256" key="3">
    <source>
        <dbReference type="ARBA" id="ARBA00022448"/>
    </source>
</evidence>
<evidence type="ECO:0000313" key="22">
    <source>
        <dbReference type="Proteomes" id="UP000477739"/>
    </source>
</evidence>
<keyword evidence="22" id="KW-1185">Reference proteome</keyword>
<evidence type="ECO:0000256" key="6">
    <source>
        <dbReference type="ARBA" id="ARBA00022692"/>
    </source>
</evidence>
<dbReference type="Pfam" id="PF00593">
    <property type="entry name" value="TonB_dep_Rec_b-barrel"/>
    <property type="match status" value="1"/>
</dbReference>
<feature type="region of interest" description="Disordered" evidence="17">
    <location>
        <begin position="35"/>
        <end position="63"/>
    </location>
</feature>
<comment type="caution">
    <text evidence="21">The sequence shown here is derived from an EMBL/GenBank/DDBJ whole genome shotgun (WGS) entry which is preliminary data.</text>
</comment>
<feature type="domain" description="TonB-dependent receptor plug" evidence="20">
    <location>
        <begin position="67"/>
        <end position="163"/>
    </location>
</feature>
<dbReference type="GO" id="GO:0038023">
    <property type="term" value="F:signaling receptor activity"/>
    <property type="evidence" value="ECO:0007669"/>
    <property type="project" value="InterPro"/>
</dbReference>